<organism evidence="1">
    <name type="scientific">marine metagenome</name>
    <dbReference type="NCBI Taxonomy" id="408172"/>
    <lineage>
        <taxon>unclassified sequences</taxon>
        <taxon>metagenomes</taxon>
        <taxon>ecological metagenomes</taxon>
    </lineage>
</organism>
<protein>
    <recommendedName>
        <fullName evidence="2">DUF5723 domain-containing protein</fullName>
    </recommendedName>
</protein>
<dbReference type="EMBL" id="UINC01010414">
    <property type="protein sequence ID" value="SVA46322.1"/>
    <property type="molecule type" value="Genomic_DNA"/>
</dbReference>
<evidence type="ECO:0000313" key="1">
    <source>
        <dbReference type="EMBL" id="SVA46322.1"/>
    </source>
</evidence>
<dbReference type="SUPFAM" id="SSF56935">
    <property type="entry name" value="Porins"/>
    <property type="match status" value="1"/>
</dbReference>
<reference evidence="1" key="1">
    <citation type="submission" date="2018-05" db="EMBL/GenBank/DDBJ databases">
        <authorList>
            <person name="Lanie J.A."/>
            <person name="Ng W.-L."/>
            <person name="Kazmierczak K.M."/>
            <person name="Andrzejewski T.M."/>
            <person name="Davidsen T.M."/>
            <person name="Wayne K.J."/>
            <person name="Tettelin H."/>
            <person name="Glass J.I."/>
            <person name="Rusch D."/>
            <person name="Podicherti R."/>
            <person name="Tsui H.-C.T."/>
            <person name="Winkler M.E."/>
        </authorList>
    </citation>
    <scope>NUCLEOTIDE SEQUENCE</scope>
</reference>
<gene>
    <name evidence="1" type="ORF">METZ01_LOCUS99176</name>
</gene>
<accession>A0A381W1H1</accession>
<sequence length="328" mass="35711">MVNDQLSIMNDSSVSKVTLRKVQTSEKLSVEKKKRFRSFLTFIFFLSTFSFSQVTTEQFYHGARSMAIAGSNVAHQDDAFASFANPAALTQLKAHSIVFTFEKMSGQSYLPHASFAGAFNLGKKGFFSLSAENLSVTVGSAQLTQETAIGAHYGFFLQKDRNSSLSIGIGAKYLSVSYGQSAGASGDGSDGIDLGKSQTFGLDLGLQASLQKRHWMGVFVKNINQPQLGKGTLVDLPRIVNIGLAYSLYDLVWTTFALHRAVGHPTQYSAGLEYELLPGFILLSGVHSNPNRLGAGFRLNQKNLNIDYGLLTHPIFSLTHQISIGVNF</sequence>
<proteinExistence type="predicted"/>
<dbReference type="AlphaFoldDB" id="A0A381W1H1"/>
<dbReference type="Gene3D" id="2.40.160.60">
    <property type="entry name" value="Outer membrane protein transport protein (OMPP1/FadL/TodX)"/>
    <property type="match status" value="1"/>
</dbReference>
<name>A0A381W1H1_9ZZZZ</name>
<evidence type="ECO:0008006" key="2">
    <source>
        <dbReference type="Google" id="ProtNLM"/>
    </source>
</evidence>